<keyword evidence="4" id="KW-0812">Transmembrane</keyword>
<reference evidence="6" key="1">
    <citation type="submission" date="2021-12" db="EMBL/GenBank/DDBJ databases">
        <authorList>
            <person name="King R."/>
        </authorList>
    </citation>
    <scope>NUCLEOTIDE SEQUENCE</scope>
</reference>
<evidence type="ECO:0000256" key="1">
    <source>
        <dbReference type="ARBA" id="ARBA00023157"/>
    </source>
</evidence>
<organism evidence="6 7">
    <name type="scientific">Bemisia tabaci</name>
    <name type="common">Sweetpotato whitefly</name>
    <name type="synonym">Aleurodes tabaci</name>
    <dbReference type="NCBI Taxonomy" id="7038"/>
    <lineage>
        <taxon>Eukaryota</taxon>
        <taxon>Metazoa</taxon>
        <taxon>Ecdysozoa</taxon>
        <taxon>Arthropoda</taxon>
        <taxon>Hexapoda</taxon>
        <taxon>Insecta</taxon>
        <taxon>Pterygota</taxon>
        <taxon>Neoptera</taxon>
        <taxon>Paraneoptera</taxon>
        <taxon>Hemiptera</taxon>
        <taxon>Sternorrhyncha</taxon>
        <taxon>Aleyrodoidea</taxon>
        <taxon>Aleyrodidae</taxon>
        <taxon>Aleyrodinae</taxon>
        <taxon>Bemisia</taxon>
    </lineage>
</organism>
<dbReference type="GO" id="GO:0006508">
    <property type="term" value="P:proteolysis"/>
    <property type="evidence" value="ECO:0007669"/>
    <property type="project" value="UniProtKB-KW"/>
</dbReference>
<dbReference type="Proteomes" id="UP001152759">
    <property type="component" value="Chromosome 6"/>
</dbReference>
<feature type="domain" description="Peptidase S1" evidence="5">
    <location>
        <begin position="1"/>
        <end position="239"/>
    </location>
</feature>
<dbReference type="InterPro" id="IPR001314">
    <property type="entry name" value="Peptidase_S1A"/>
</dbReference>
<dbReference type="GO" id="GO:0004252">
    <property type="term" value="F:serine-type endopeptidase activity"/>
    <property type="evidence" value="ECO:0007669"/>
    <property type="project" value="InterPro"/>
</dbReference>
<keyword evidence="3" id="KW-0645">Protease</keyword>
<dbReference type="InterPro" id="IPR018114">
    <property type="entry name" value="TRYPSIN_HIS"/>
</dbReference>
<proteinExistence type="inferred from homology"/>
<keyword evidence="1" id="KW-1015">Disulfide bond</keyword>
<dbReference type="InterPro" id="IPR043504">
    <property type="entry name" value="Peptidase_S1_PA_chymotrypsin"/>
</dbReference>
<dbReference type="PROSITE" id="PS50240">
    <property type="entry name" value="TRYPSIN_DOM"/>
    <property type="match status" value="1"/>
</dbReference>
<gene>
    <name evidence="6" type="ORF">BEMITA_LOCUS10361</name>
</gene>
<dbReference type="AlphaFoldDB" id="A0A9P0AFK7"/>
<keyword evidence="3" id="KW-0378">Hydrolase</keyword>
<keyword evidence="4" id="KW-1133">Transmembrane helix</keyword>
<dbReference type="InterPro" id="IPR051487">
    <property type="entry name" value="Ser/Thr_Proteases_Immune/Dev"/>
</dbReference>
<dbReference type="SMART" id="SM00020">
    <property type="entry name" value="Tryp_SPc"/>
    <property type="match status" value="1"/>
</dbReference>
<dbReference type="KEGG" id="btab:109040544"/>
<dbReference type="PROSITE" id="PS00135">
    <property type="entry name" value="TRYPSIN_SER"/>
    <property type="match status" value="1"/>
</dbReference>
<dbReference type="PROSITE" id="PS00134">
    <property type="entry name" value="TRYPSIN_HIS"/>
    <property type="match status" value="1"/>
</dbReference>
<dbReference type="Pfam" id="PF00089">
    <property type="entry name" value="Trypsin"/>
    <property type="match status" value="1"/>
</dbReference>
<dbReference type="Gene3D" id="2.40.10.10">
    <property type="entry name" value="Trypsin-like serine proteases"/>
    <property type="match status" value="1"/>
</dbReference>
<keyword evidence="3" id="KW-0720">Serine protease</keyword>
<evidence type="ECO:0000259" key="5">
    <source>
        <dbReference type="PROSITE" id="PS50240"/>
    </source>
</evidence>
<dbReference type="InterPro" id="IPR001254">
    <property type="entry name" value="Trypsin_dom"/>
</dbReference>
<dbReference type="InterPro" id="IPR009003">
    <property type="entry name" value="Peptidase_S1_PA"/>
</dbReference>
<evidence type="ECO:0000313" key="6">
    <source>
        <dbReference type="EMBL" id="CAH0391775.1"/>
    </source>
</evidence>
<evidence type="ECO:0000256" key="4">
    <source>
        <dbReference type="SAM" id="Phobius"/>
    </source>
</evidence>
<accession>A0A9P0AFK7</accession>
<evidence type="ECO:0000256" key="3">
    <source>
        <dbReference type="RuleBase" id="RU363034"/>
    </source>
</evidence>
<comment type="similarity">
    <text evidence="2">Belongs to the peptidase S1 family. CLIP subfamily.</text>
</comment>
<dbReference type="PANTHER" id="PTHR24256">
    <property type="entry name" value="TRYPTASE-RELATED"/>
    <property type="match status" value="1"/>
</dbReference>
<dbReference type="SUPFAM" id="SSF50494">
    <property type="entry name" value="Trypsin-like serine proteases"/>
    <property type="match status" value="1"/>
</dbReference>
<keyword evidence="7" id="KW-1185">Reference proteome</keyword>
<keyword evidence="4" id="KW-0472">Membrane</keyword>
<evidence type="ECO:0000256" key="2">
    <source>
        <dbReference type="ARBA" id="ARBA00024195"/>
    </source>
</evidence>
<feature type="transmembrane region" description="Helical" evidence="4">
    <location>
        <begin position="263"/>
        <end position="280"/>
    </location>
</feature>
<protein>
    <recommendedName>
        <fullName evidence="5">Peptidase S1 domain-containing protein</fullName>
    </recommendedName>
</protein>
<feature type="transmembrane region" description="Helical" evidence="4">
    <location>
        <begin position="6"/>
        <end position="27"/>
    </location>
</feature>
<name>A0A9P0AFK7_BEMTA</name>
<dbReference type="EMBL" id="OU963867">
    <property type="protein sequence ID" value="CAH0391775.1"/>
    <property type="molecule type" value="Genomic_DNA"/>
</dbReference>
<dbReference type="InterPro" id="IPR033116">
    <property type="entry name" value="TRYPSIN_SER"/>
</dbReference>
<dbReference type="PRINTS" id="PR00722">
    <property type="entry name" value="CHYMOTRYPSIN"/>
</dbReference>
<evidence type="ECO:0000313" key="7">
    <source>
        <dbReference type="Proteomes" id="UP001152759"/>
    </source>
</evidence>
<sequence>MYGGVMVSAADNVTFIALILTYTAPLFDRKPLNRKSRLCTGSILSPDWVITAAHCVMRNDDPPVPKLSQITLGFHRKYKTRASKIYIHPNYTHKGGADIALLMTEARLPLGTESGLSALGLPAMKFAGSRKPCTIYGYGEKNSYDSLSVVTLSKITVSPMSANDCPKIFVYQMDPICYIAHGGVGPCMGDSGGPLLCSNEILAGILSRGLFHTKCGRGHPLILYEDVYVFKAWIVNTIRPTEKMTRYFLAPTDAVASLRSNPGIVISVLIIFYVFPSFLVNNVCIESPSYRISGA</sequence>